<reference evidence="1" key="1">
    <citation type="journal article" date="2015" name="Nature">
        <title>Complex archaea that bridge the gap between prokaryotes and eukaryotes.</title>
        <authorList>
            <person name="Spang A."/>
            <person name="Saw J.H."/>
            <person name="Jorgensen S.L."/>
            <person name="Zaremba-Niedzwiedzka K."/>
            <person name="Martijn J."/>
            <person name="Lind A.E."/>
            <person name="van Eijk R."/>
            <person name="Schleper C."/>
            <person name="Guy L."/>
            <person name="Ettema T.J."/>
        </authorList>
    </citation>
    <scope>NUCLEOTIDE SEQUENCE</scope>
</reference>
<organism evidence="1">
    <name type="scientific">marine sediment metagenome</name>
    <dbReference type="NCBI Taxonomy" id="412755"/>
    <lineage>
        <taxon>unclassified sequences</taxon>
        <taxon>metagenomes</taxon>
        <taxon>ecological metagenomes</taxon>
    </lineage>
</organism>
<proteinExistence type="predicted"/>
<dbReference type="AlphaFoldDB" id="A0A0F9QQ53"/>
<name>A0A0F9QQ53_9ZZZZ</name>
<gene>
    <name evidence="1" type="ORF">LCGC14_0746320</name>
</gene>
<evidence type="ECO:0000313" key="1">
    <source>
        <dbReference type="EMBL" id="KKN39162.1"/>
    </source>
</evidence>
<dbReference type="EMBL" id="LAZR01001780">
    <property type="protein sequence ID" value="KKN39162.1"/>
    <property type="molecule type" value="Genomic_DNA"/>
</dbReference>
<sequence>MGTESATEQCGKHANLRYTWPGKDESLICVECAEKLTAVANAIGMHLQLIPITSRDVVDPLNWPTCPQVPERKPR</sequence>
<accession>A0A0F9QQ53</accession>
<comment type="caution">
    <text evidence="1">The sequence shown here is derived from an EMBL/GenBank/DDBJ whole genome shotgun (WGS) entry which is preliminary data.</text>
</comment>
<protein>
    <submittedName>
        <fullName evidence="1">Uncharacterized protein</fullName>
    </submittedName>
</protein>